<accession>A0AA40BRQ1</accession>
<dbReference type="AlphaFoldDB" id="A0AA40BRQ1"/>
<comment type="caution">
    <text evidence="2">The sequence shown here is derived from an EMBL/GenBank/DDBJ whole genome shotgun (WGS) entry which is preliminary data.</text>
</comment>
<proteinExistence type="predicted"/>
<evidence type="ECO:0000256" key="1">
    <source>
        <dbReference type="SAM" id="MobiDB-lite"/>
    </source>
</evidence>
<evidence type="ECO:0000313" key="2">
    <source>
        <dbReference type="EMBL" id="KAK0739165.1"/>
    </source>
</evidence>
<protein>
    <submittedName>
        <fullName evidence="2">Uncharacterized protein</fullName>
    </submittedName>
</protein>
<dbReference type="Proteomes" id="UP001172159">
    <property type="component" value="Unassembled WGS sequence"/>
</dbReference>
<sequence>MRQTGPRLLRATSDRNPGSKKQGTRPAAESPLVSATDTDALSRPEPGTKSKQTHRIQPRKNHERVGEKGQKVQVVNRIQTRSSTVRDKLAGKHAELRTTRTVKPSTSVTTPQASYRVSPNPTSSTVRERQQVLLKQEAEKKRKACDEYDATGDPNVFAPFLAPFISASRTGQHGKRRRLGEWQWDREVERHWREDKTAGQPGARIWAPVEESFL</sequence>
<feature type="compositionally biased region" description="Basic and acidic residues" evidence="1">
    <location>
        <begin position="84"/>
        <end position="98"/>
    </location>
</feature>
<keyword evidence="3" id="KW-1185">Reference proteome</keyword>
<reference evidence="2" key="1">
    <citation type="submission" date="2023-06" db="EMBL/GenBank/DDBJ databases">
        <title>Genome-scale phylogeny and comparative genomics of the fungal order Sordariales.</title>
        <authorList>
            <consortium name="Lawrence Berkeley National Laboratory"/>
            <person name="Hensen N."/>
            <person name="Bonometti L."/>
            <person name="Westerberg I."/>
            <person name="Brannstrom I.O."/>
            <person name="Guillou S."/>
            <person name="Cros-Aarteil S."/>
            <person name="Calhoun S."/>
            <person name="Haridas S."/>
            <person name="Kuo A."/>
            <person name="Mondo S."/>
            <person name="Pangilinan J."/>
            <person name="Riley R."/>
            <person name="Labutti K."/>
            <person name="Andreopoulos B."/>
            <person name="Lipzen A."/>
            <person name="Chen C."/>
            <person name="Yanf M."/>
            <person name="Daum C."/>
            <person name="Ng V."/>
            <person name="Clum A."/>
            <person name="Steindorff A."/>
            <person name="Ohm R."/>
            <person name="Martin F."/>
            <person name="Silar P."/>
            <person name="Natvig D."/>
            <person name="Lalanne C."/>
            <person name="Gautier V."/>
            <person name="Ament-Velasquez S.L."/>
            <person name="Kruys A."/>
            <person name="Hutchinson M.I."/>
            <person name="Powell A.J."/>
            <person name="Barry K."/>
            <person name="Miller A.N."/>
            <person name="Grigoriev I.V."/>
            <person name="Debuchy R."/>
            <person name="Gladieux P."/>
            <person name="Thoren M.H."/>
            <person name="Johannesson H."/>
        </authorList>
    </citation>
    <scope>NUCLEOTIDE SEQUENCE</scope>
    <source>
        <strain evidence="2">CBS 540.89</strain>
    </source>
</reference>
<evidence type="ECO:0000313" key="3">
    <source>
        <dbReference type="Proteomes" id="UP001172159"/>
    </source>
</evidence>
<feature type="compositionally biased region" description="Polar residues" evidence="1">
    <location>
        <begin position="99"/>
        <end position="125"/>
    </location>
</feature>
<organism evidence="2 3">
    <name type="scientific">Apiosordaria backusii</name>
    <dbReference type="NCBI Taxonomy" id="314023"/>
    <lineage>
        <taxon>Eukaryota</taxon>
        <taxon>Fungi</taxon>
        <taxon>Dikarya</taxon>
        <taxon>Ascomycota</taxon>
        <taxon>Pezizomycotina</taxon>
        <taxon>Sordariomycetes</taxon>
        <taxon>Sordariomycetidae</taxon>
        <taxon>Sordariales</taxon>
        <taxon>Lasiosphaeriaceae</taxon>
        <taxon>Apiosordaria</taxon>
    </lineage>
</organism>
<feature type="compositionally biased region" description="Basic residues" evidence="1">
    <location>
        <begin position="51"/>
        <end position="62"/>
    </location>
</feature>
<feature type="region of interest" description="Disordered" evidence="1">
    <location>
        <begin position="1"/>
        <end position="126"/>
    </location>
</feature>
<gene>
    <name evidence="2" type="ORF">B0T21DRAFT_285273</name>
</gene>
<name>A0AA40BRQ1_9PEZI</name>
<dbReference type="EMBL" id="JAUKTV010000004">
    <property type="protein sequence ID" value="KAK0739165.1"/>
    <property type="molecule type" value="Genomic_DNA"/>
</dbReference>